<feature type="region of interest" description="Disordered" evidence="1">
    <location>
        <begin position="1"/>
        <end position="26"/>
    </location>
</feature>
<dbReference type="AlphaFoldDB" id="A0A0F7VK43"/>
<protein>
    <submittedName>
        <fullName evidence="3">Csa-INAD3</fullName>
    </submittedName>
</protein>
<dbReference type="InterPro" id="IPR001478">
    <property type="entry name" value="PDZ"/>
</dbReference>
<feature type="domain" description="PDZ" evidence="2">
    <location>
        <begin position="471"/>
        <end position="554"/>
    </location>
</feature>
<dbReference type="Gene3D" id="2.30.42.10">
    <property type="match status" value="5"/>
</dbReference>
<dbReference type="CDD" id="cd06672">
    <property type="entry name" value="PDZ8_MUPP1-PDZ7_PATJ-PDZ2_INAD-like"/>
    <property type="match status" value="1"/>
</dbReference>
<accession>A0A0F7VK43</accession>
<dbReference type="SUPFAM" id="SSF50156">
    <property type="entry name" value="PDZ domain-like"/>
    <property type="match status" value="5"/>
</dbReference>
<feature type="domain" description="PDZ" evidence="2">
    <location>
        <begin position="353"/>
        <end position="422"/>
    </location>
</feature>
<gene>
    <name evidence="3" type="primary">Csa-INAD3</name>
</gene>
<evidence type="ECO:0000259" key="2">
    <source>
        <dbReference type="PROSITE" id="PS50106"/>
    </source>
</evidence>
<name>A0A0F7VK43_CUPSA</name>
<feature type="domain" description="PDZ" evidence="2">
    <location>
        <begin position="727"/>
        <end position="809"/>
    </location>
</feature>
<feature type="compositionally biased region" description="Basic and acidic residues" evidence="1">
    <location>
        <begin position="278"/>
        <end position="289"/>
    </location>
</feature>
<feature type="region of interest" description="Disordered" evidence="1">
    <location>
        <begin position="557"/>
        <end position="614"/>
    </location>
</feature>
<dbReference type="CDD" id="cd06674">
    <property type="entry name" value="PDZ11_MUPP1-PDZ9_PATJ-like"/>
    <property type="match status" value="1"/>
</dbReference>
<dbReference type="Pfam" id="PF00595">
    <property type="entry name" value="PDZ"/>
    <property type="match status" value="5"/>
</dbReference>
<reference evidence="3" key="1">
    <citation type="submission" date="2015-03" db="EMBL/GenBank/DDBJ databases">
        <title>Different light-mediated pathways in the principle and secondary eyes of a spider and the eyes of an onychophoran.</title>
        <authorList>
            <person name="Samadi L."/>
            <person name="Schmid A."/>
            <person name="Eriksson B.J."/>
        </authorList>
    </citation>
    <scope>NUCLEOTIDE SEQUENCE</scope>
    <source>
        <strain evidence="3">Cs3</strain>
    </source>
</reference>
<organism evidence="3">
    <name type="scientific">Cupiennius salei</name>
    <name type="common">American wandering spider</name>
    <dbReference type="NCBI Taxonomy" id="6928"/>
    <lineage>
        <taxon>Eukaryota</taxon>
        <taxon>Metazoa</taxon>
        <taxon>Ecdysozoa</taxon>
        <taxon>Arthropoda</taxon>
        <taxon>Chelicerata</taxon>
        <taxon>Arachnida</taxon>
        <taxon>Araneae</taxon>
        <taxon>Araneomorphae</taxon>
        <taxon>Entelegynae</taxon>
        <taxon>Lycosoidea</taxon>
        <taxon>Ctenidae</taxon>
        <taxon>Cupiennius</taxon>
    </lineage>
</organism>
<evidence type="ECO:0000256" key="1">
    <source>
        <dbReference type="SAM" id="MobiDB-lite"/>
    </source>
</evidence>
<feature type="region of interest" description="Disordered" evidence="1">
    <location>
        <begin position="39"/>
        <end position="70"/>
    </location>
</feature>
<dbReference type="InterPro" id="IPR036034">
    <property type="entry name" value="PDZ_sf"/>
</dbReference>
<dbReference type="PANTHER" id="PTHR19964">
    <property type="entry name" value="MULTIPLE PDZ DOMAIN PROTEIN"/>
    <property type="match status" value="1"/>
</dbReference>
<dbReference type="EMBL" id="LN830676">
    <property type="protein sequence ID" value="CFW94185.1"/>
    <property type="molecule type" value="mRNA"/>
</dbReference>
<dbReference type="CDD" id="cd06673">
    <property type="entry name" value="PDZ10_MUPP1-PDZ8_PATJ-like"/>
    <property type="match status" value="1"/>
</dbReference>
<dbReference type="InterPro" id="IPR051342">
    <property type="entry name" value="PDZ_scaffold"/>
</dbReference>
<feature type="domain" description="PDZ" evidence="2">
    <location>
        <begin position="158"/>
        <end position="249"/>
    </location>
</feature>
<dbReference type="CDD" id="cd23064">
    <property type="entry name" value="PDZ3_INAD-like"/>
    <property type="match status" value="1"/>
</dbReference>
<feature type="region of interest" description="Disordered" evidence="1">
    <location>
        <begin position="254"/>
        <end position="290"/>
    </location>
</feature>
<feature type="non-terminal residue" evidence="3">
    <location>
        <position position="1"/>
    </location>
</feature>
<sequence>RSPYFPHKSSKSTPDHEDADGQVSPFSFLSEDDILATPSSLYTDNFDSSSDDLLLDPPFDAGMKESSESEVFPSVEDRILLFQGSKHQVPSKFSRMSTSPTVSPVQDESPQQQKSPELPQTPESLPEIPIPEASPASNSGISSPVLSATGCQWGVNRTVELWREPGQEIGIGVVMGCVDTQDDGTAPLSGIFIKHVVPDSLAGRDGTINRGDRIIAVNGIDLQNASYKEAIETIQNCQNPIKLTVQSLVPWFPSNNNEAAQTPSPGPESSPQPTAESFHAEKLRQRSMSEDEDLVLDTDFQGKVYIAKGVEIDRNSAGYVKLYEEDSEEEDDYGYTKKKVHKRYGDLKGTAMLVEVEKGANGLGLSLAGNKNRSKMSSFVCGMHPNGNAAKTNKIQVGDELLEVNGCVLYNRCHLNVSALIRGIMTPVCKFIILRRDSLDEMAVKPITHFPVDIENEKMEDLIAAHPGVRTVVTKKGDQGLGIMILEGKHVDMGRGIFISDIQKGSPAEKSGLCVGDMILAVNKMKLIGADYELAASVLKNEDGPITFLVVNSQKPAASPMHNDVNHDKKPRNSLGPFPENGDISKSSSTSPMCPTPSPNRSSPALPACPIPPPAEFSDPSVTLDPVGTEIVVDLHRDKTGLGLGIVGGSDTAIGCIVIHEIYANGAVAQDGRLKPGDQILEVNGHDLRNATHLEAINFLRHSVPTVQLRIYRHKETKENSSLVELNVELYKKPGRGLGLSIVGINNSHGVYISEIIKGGVADLDGSLMEGDQILEVNGQNLREASQEVAAVLLKTAVGKINMKIGRLKCEKKNPPKRSMH</sequence>
<dbReference type="PANTHER" id="PTHR19964:SF92">
    <property type="entry name" value="PATJ HOMOLOG"/>
    <property type="match status" value="1"/>
</dbReference>
<feature type="domain" description="PDZ" evidence="2">
    <location>
        <begin position="632"/>
        <end position="715"/>
    </location>
</feature>
<feature type="region of interest" description="Disordered" evidence="1">
    <location>
        <begin position="90"/>
        <end position="142"/>
    </location>
</feature>
<dbReference type="SMART" id="SM00228">
    <property type="entry name" value="PDZ"/>
    <property type="match status" value="5"/>
</dbReference>
<proteinExistence type="evidence at transcript level"/>
<evidence type="ECO:0000313" key="3">
    <source>
        <dbReference type="EMBL" id="CFW94185.1"/>
    </source>
</evidence>
<feature type="compositionally biased region" description="Polar residues" evidence="1">
    <location>
        <begin position="94"/>
        <end position="115"/>
    </location>
</feature>
<dbReference type="PROSITE" id="PS50106">
    <property type="entry name" value="PDZ"/>
    <property type="match status" value="5"/>
</dbReference>
<feature type="compositionally biased region" description="Polar residues" evidence="1">
    <location>
        <begin position="254"/>
        <end position="263"/>
    </location>
</feature>